<feature type="transmembrane region" description="Helical" evidence="7">
    <location>
        <begin position="334"/>
        <end position="354"/>
    </location>
</feature>
<dbReference type="EMBL" id="JAUSYA010000001">
    <property type="protein sequence ID" value="MDQ0681313.1"/>
    <property type="molecule type" value="Genomic_DNA"/>
</dbReference>
<dbReference type="Proteomes" id="UP001243364">
    <property type="component" value="Unassembled WGS sequence"/>
</dbReference>
<dbReference type="PANTHER" id="PTHR23513">
    <property type="entry name" value="INTEGRAL MEMBRANE EFFLUX PROTEIN-RELATED"/>
    <property type="match status" value="1"/>
</dbReference>
<feature type="transmembrane region" description="Helical" evidence="7">
    <location>
        <begin position="452"/>
        <end position="470"/>
    </location>
</feature>
<evidence type="ECO:0000256" key="1">
    <source>
        <dbReference type="ARBA" id="ARBA00004651"/>
    </source>
</evidence>
<gene>
    <name evidence="8" type="ORF">QFZ56_000276</name>
</gene>
<feature type="transmembrane region" description="Helical" evidence="7">
    <location>
        <begin position="96"/>
        <end position="117"/>
    </location>
</feature>
<evidence type="ECO:0000256" key="7">
    <source>
        <dbReference type="SAM" id="Phobius"/>
    </source>
</evidence>
<feature type="transmembrane region" description="Helical" evidence="7">
    <location>
        <begin position="301"/>
        <end position="322"/>
    </location>
</feature>
<proteinExistence type="predicted"/>
<comment type="caution">
    <text evidence="8">The sequence shown here is derived from an EMBL/GenBank/DDBJ whole genome shotgun (WGS) entry which is preliminary data.</text>
</comment>
<evidence type="ECO:0000256" key="5">
    <source>
        <dbReference type="ARBA" id="ARBA00023136"/>
    </source>
</evidence>
<dbReference type="InterPro" id="IPR011701">
    <property type="entry name" value="MFS"/>
</dbReference>
<keyword evidence="2" id="KW-1003">Cell membrane</keyword>
<dbReference type="SUPFAM" id="SSF103473">
    <property type="entry name" value="MFS general substrate transporter"/>
    <property type="match status" value="1"/>
</dbReference>
<keyword evidence="3 7" id="KW-0812">Transmembrane</keyword>
<feature type="transmembrane region" description="Helical" evidence="7">
    <location>
        <begin position="66"/>
        <end position="90"/>
    </location>
</feature>
<evidence type="ECO:0000313" key="8">
    <source>
        <dbReference type="EMBL" id="MDQ0681313.1"/>
    </source>
</evidence>
<evidence type="ECO:0000256" key="2">
    <source>
        <dbReference type="ARBA" id="ARBA00022475"/>
    </source>
</evidence>
<evidence type="ECO:0000256" key="4">
    <source>
        <dbReference type="ARBA" id="ARBA00022989"/>
    </source>
</evidence>
<protein>
    <submittedName>
        <fullName evidence="8">MFS family permease</fullName>
    </submittedName>
</protein>
<evidence type="ECO:0000256" key="3">
    <source>
        <dbReference type="ARBA" id="ARBA00022692"/>
    </source>
</evidence>
<dbReference type="InterPro" id="IPR036259">
    <property type="entry name" value="MFS_trans_sf"/>
</dbReference>
<feature type="transmembrane region" description="Helical" evidence="7">
    <location>
        <begin position="427"/>
        <end position="446"/>
    </location>
</feature>
<organism evidence="8 9">
    <name type="scientific">Streptomyces achromogenes</name>
    <dbReference type="NCBI Taxonomy" id="67255"/>
    <lineage>
        <taxon>Bacteria</taxon>
        <taxon>Bacillati</taxon>
        <taxon>Actinomycetota</taxon>
        <taxon>Actinomycetes</taxon>
        <taxon>Kitasatosporales</taxon>
        <taxon>Streptomycetaceae</taxon>
        <taxon>Streptomyces</taxon>
    </lineage>
</organism>
<reference evidence="8 9" key="1">
    <citation type="submission" date="2023-07" db="EMBL/GenBank/DDBJ databases">
        <title>Comparative genomics of wheat-associated soil bacteria to identify genetic determinants of phenazine resistance.</title>
        <authorList>
            <person name="Mouncey N."/>
        </authorList>
    </citation>
    <scope>NUCLEOTIDE SEQUENCE [LARGE SCALE GENOMIC DNA]</scope>
    <source>
        <strain evidence="8 9">W4I19-2</strain>
    </source>
</reference>
<dbReference type="Gene3D" id="1.20.1250.20">
    <property type="entry name" value="MFS general substrate transporter like domains"/>
    <property type="match status" value="1"/>
</dbReference>
<feature type="region of interest" description="Disordered" evidence="6">
    <location>
        <begin position="244"/>
        <end position="281"/>
    </location>
</feature>
<dbReference type="PANTHER" id="PTHR23513:SF6">
    <property type="entry name" value="MAJOR FACILITATOR SUPERFAMILY ASSOCIATED DOMAIN-CONTAINING PROTEIN"/>
    <property type="match status" value="1"/>
</dbReference>
<feature type="compositionally biased region" description="Low complexity" evidence="6">
    <location>
        <begin position="1"/>
        <end position="17"/>
    </location>
</feature>
<dbReference type="Pfam" id="PF07690">
    <property type="entry name" value="MFS_1"/>
    <property type="match status" value="1"/>
</dbReference>
<keyword evidence="4 7" id="KW-1133">Transmembrane helix</keyword>
<evidence type="ECO:0000313" key="9">
    <source>
        <dbReference type="Proteomes" id="UP001243364"/>
    </source>
</evidence>
<keyword evidence="9" id="KW-1185">Reference proteome</keyword>
<name>A0ABU0PUJ5_STRAH</name>
<keyword evidence="5 7" id="KW-0472">Membrane</keyword>
<accession>A0ABU0PUJ5</accession>
<feature type="region of interest" description="Disordered" evidence="6">
    <location>
        <begin position="1"/>
        <end position="57"/>
    </location>
</feature>
<feature type="transmembrane region" description="Helical" evidence="7">
    <location>
        <begin position="390"/>
        <end position="415"/>
    </location>
</feature>
<feature type="compositionally biased region" description="Gly residues" evidence="6">
    <location>
        <begin position="264"/>
        <end position="278"/>
    </location>
</feature>
<comment type="subcellular location">
    <subcellularLocation>
        <location evidence="1">Cell membrane</location>
        <topology evidence="1">Multi-pass membrane protein</topology>
    </subcellularLocation>
</comment>
<sequence>MSAARRGVPGVRGVGNVDASPIRRPPRGPASAHDEHLPTAEVPRGPKRPGPPSVDPAARAHRDLRILWWVNAVDGLGSQASGLVFPLLLLELGHSPGTAGSLAGVAALTGVVLGPLLAVPADRGRRRRLMTWSAALAALATGALALACLGRPALWVVVSLALAERLCAVAYEAASRGALVRLAAVEELPRAAAGMQVGDQVSLIAGPALGGALFQLARPVPFLADALTYAAVALGVRAVRTPLDTPASTRSSAPGPLPRTPSGIGIGTSTGTGTGTGRRGTWTDRLGAAKAGAMTVAASPVLRLVLVWTSTAGGALTLLFYTALFRLGGDARSAAAGLVLAAAGAAGLLGSLVAAPLVRRLGAARLLALAAWLLPLPCGSLVWAEGAIGWGAAFAGLSLLVPLITVVLSSAAVACTPVALQSRTASVLGSASALAAGSAPALAGVLVTGGNLRTPALLCTAVFAALAVYTQLRAPAVLRSCAAAAAADGTAGTGDGRG</sequence>
<feature type="transmembrane region" description="Helical" evidence="7">
    <location>
        <begin position="366"/>
        <end position="384"/>
    </location>
</feature>
<evidence type="ECO:0000256" key="6">
    <source>
        <dbReference type="SAM" id="MobiDB-lite"/>
    </source>
</evidence>